<evidence type="ECO:0000259" key="5">
    <source>
        <dbReference type="PROSITE" id="PS50069"/>
    </source>
</evidence>
<dbReference type="InterPro" id="IPR059120">
    <property type="entry name" value="Cullin-like_AB"/>
</dbReference>
<proteinExistence type="inferred from homology"/>
<dbReference type="Pfam" id="PF10557">
    <property type="entry name" value="Cullin_Nedd8"/>
    <property type="match status" value="1"/>
</dbReference>
<dbReference type="SUPFAM" id="SSF75632">
    <property type="entry name" value="Cullin homology domain"/>
    <property type="match status" value="1"/>
</dbReference>
<gene>
    <name evidence="6" type="ORF">TTHERM_00856520</name>
</gene>
<feature type="coiled-coil region" evidence="4">
    <location>
        <begin position="65"/>
        <end position="92"/>
    </location>
</feature>
<dbReference type="SUPFAM" id="SSF74788">
    <property type="entry name" value="Cullin repeat-like"/>
    <property type="match status" value="1"/>
</dbReference>
<keyword evidence="7" id="KW-1185">Reference proteome</keyword>
<dbReference type="Proteomes" id="UP000009168">
    <property type="component" value="Unassembled WGS sequence"/>
</dbReference>
<dbReference type="InterPro" id="IPR036390">
    <property type="entry name" value="WH_DNA-bd_sf"/>
</dbReference>
<dbReference type="InterPro" id="IPR016159">
    <property type="entry name" value="Cullin_repeat-like_dom_sf"/>
</dbReference>
<dbReference type="KEGG" id="tet:TTHERM_00856520"/>
<evidence type="ECO:0000313" key="6">
    <source>
        <dbReference type="EMBL" id="EAR94275.2"/>
    </source>
</evidence>
<dbReference type="STRING" id="312017.Q23CK5"/>
<dbReference type="InterPro" id="IPR045093">
    <property type="entry name" value="Cullin"/>
</dbReference>
<dbReference type="InterPro" id="IPR016158">
    <property type="entry name" value="Cullin_homology"/>
</dbReference>
<accession>Q23CK5</accession>
<dbReference type="InterPro" id="IPR036388">
    <property type="entry name" value="WH-like_DNA-bd_sf"/>
</dbReference>
<evidence type="ECO:0000256" key="1">
    <source>
        <dbReference type="ARBA" id="ARBA00006019"/>
    </source>
</evidence>
<dbReference type="GO" id="GO:0006511">
    <property type="term" value="P:ubiquitin-dependent protein catabolic process"/>
    <property type="evidence" value="ECO:0007669"/>
    <property type="project" value="InterPro"/>
</dbReference>
<dbReference type="EMBL" id="GG662716">
    <property type="protein sequence ID" value="EAR94275.2"/>
    <property type="molecule type" value="Genomic_DNA"/>
</dbReference>
<dbReference type="InterPro" id="IPR036317">
    <property type="entry name" value="Cullin_homology_sf"/>
</dbReference>
<dbReference type="Gene3D" id="1.20.1310.10">
    <property type="entry name" value="Cullin Repeats"/>
    <property type="match status" value="3"/>
</dbReference>
<dbReference type="GeneID" id="7840341"/>
<dbReference type="Gene3D" id="3.30.230.130">
    <property type="entry name" value="Cullin, Chain C, Domain 2"/>
    <property type="match status" value="1"/>
</dbReference>
<sequence>MHSFIQRRYIYILRLRRRSKNKAINNKICEQKFNNQIKLKEKEKKYNTNLYIMSKAQSSYKPLSEEATKQVLNNANQLLDRVRRNLKTGEAIKISNEEYCKLQSEIRNTDQFNLIGNWHKEQILNYVNSIKIDLDSKTNVPEEEYIKLISKHYYDFQILVMWIQKFLMSHETFYFKAQLQTTCFKKSFEFFRDEYFLGLKDRLIEKVFKFVQKARQNVDVPKEELKRVVQIYDDQDFGNDIRIEEDRQSHKLRVISDSSSNKQSNNYVDLFEKPYLVEIEKHFQKQASLWTDKTTPEYVQEALIALNKEEQLCQDYYPRSMNPINQTINGIIIKDQTQYLLEHSTGIENMLKNGKDNEMKDLYKLLCRVKESLAQLGQKVRTYYQSCISQKCKDAKEKISAFKPDKTKNIRDFTKETAIEWVKGLIEFKIFVDNQISTLFSNDLELQKARDNAFQISLREFKESPHFLSQYCDDLMKQQLTDHESNDRQIEVNAIFDYMNTSRDEFLLHYQQALCRRLIGFTSKSMAAEKQIVTKFKNSVGALPTLNRLQNMLTDVETNEQYNKEKVQNDILKIYVLNSVAWPLKRNELEKIIFPSSFAGIIDQFTKQYNQTYKQRKIFWLFNEGSAEINFTSANKKTFAGKYILRTTSYQMLILMKMNEKASITIQDLMDQTGINKDSFDNNLKQLIKLKILSCAEEDKYTESSTVQVNAQFDFPKKVVPCLPRAPTSGPGANNPNIQAIVEQERTYIIKAYLVRIMKGRKVMAHNDLIKECVELIKTCARTFEPSFPHIRKCTESLIEEEYIKRQENDYNKYEYIP</sequence>
<evidence type="ECO:0000313" key="7">
    <source>
        <dbReference type="Proteomes" id="UP000009168"/>
    </source>
</evidence>
<dbReference type="Gene3D" id="1.10.10.10">
    <property type="entry name" value="Winged helix-like DNA-binding domain superfamily/Winged helix DNA-binding domain"/>
    <property type="match status" value="1"/>
</dbReference>
<dbReference type="eggNOG" id="KOG2284">
    <property type="taxonomic scope" value="Eukaryota"/>
</dbReference>
<organism evidence="6 7">
    <name type="scientific">Tetrahymena thermophila (strain SB210)</name>
    <dbReference type="NCBI Taxonomy" id="312017"/>
    <lineage>
        <taxon>Eukaryota</taxon>
        <taxon>Sar</taxon>
        <taxon>Alveolata</taxon>
        <taxon>Ciliophora</taxon>
        <taxon>Intramacronucleata</taxon>
        <taxon>Oligohymenophorea</taxon>
        <taxon>Hymenostomatida</taxon>
        <taxon>Tetrahymenina</taxon>
        <taxon>Tetrahymenidae</taxon>
        <taxon>Tetrahymena</taxon>
    </lineage>
</organism>
<dbReference type="Pfam" id="PF26557">
    <property type="entry name" value="Cullin_AB"/>
    <property type="match status" value="1"/>
</dbReference>
<dbReference type="SMART" id="SM00182">
    <property type="entry name" value="CULLIN"/>
    <property type="match status" value="1"/>
</dbReference>
<dbReference type="PROSITE" id="PS50069">
    <property type="entry name" value="CULLIN_2"/>
    <property type="match status" value="1"/>
</dbReference>
<dbReference type="InParanoid" id="Q23CK5"/>
<evidence type="ECO:0000256" key="2">
    <source>
        <dbReference type="PROSITE-ProRule" id="PRU00330"/>
    </source>
</evidence>
<reference evidence="7" key="1">
    <citation type="journal article" date="2006" name="PLoS Biol.">
        <title>Macronuclear genome sequence of the ciliate Tetrahymena thermophila, a model eukaryote.</title>
        <authorList>
            <person name="Eisen J.A."/>
            <person name="Coyne R.S."/>
            <person name="Wu M."/>
            <person name="Wu D."/>
            <person name="Thiagarajan M."/>
            <person name="Wortman J.R."/>
            <person name="Badger J.H."/>
            <person name="Ren Q."/>
            <person name="Amedeo P."/>
            <person name="Jones K.M."/>
            <person name="Tallon L.J."/>
            <person name="Delcher A.L."/>
            <person name="Salzberg S.L."/>
            <person name="Silva J.C."/>
            <person name="Haas B.J."/>
            <person name="Majoros W.H."/>
            <person name="Farzad M."/>
            <person name="Carlton J.M."/>
            <person name="Smith R.K. Jr."/>
            <person name="Garg J."/>
            <person name="Pearlman R.E."/>
            <person name="Karrer K.M."/>
            <person name="Sun L."/>
            <person name="Manning G."/>
            <person name="Elde N.C."/>
            <person name="Turkewitz A.P."/>
            <person name="Asai D.J."/>
            <person name="Wilkes D.E."/>
            <person name="Wang Y."/>
            <person name="Cai H."/>
            <person name="Collins K."/>
            <person name="Stewart B.A."/>
            <person name="Lee S.R."/>
            <person name="Wilamowska K."/>
            <person name="Weinberg Z."/>
            <person name="Ruzzo W.L."/>
            <person name="Wloga D."/>
            <person name="Gaertig J."/>
            <person name="Frankel J."/>
            <person name="Tsao C.-C."/>
            <person name="Gorovsky M.A."/>
            <person name="Keeling P.J."/>
            <person name="Waller R.F."/>
            <person name="Patron N.J."/>
            <person name="Cherry J.M."/>
            <person name="Stover N.A."/>
            <person name="Krieger C.J."/>
            <person name="del Toro C."/>
            <person name="Ryder H.F."/>
            <person name="Williamson S.C."/>
            <person name="Barbeau R.A."/>
            <person name="Hamilton E.P."/>
            <person name="Orias E."/>
        </authorList>
    </citation>
    <scope>NUCLEOTIDE SEQUENCE [LARGE SCALE GENOMIC DNA]</scope>
    <source>
        <strain evidence="7">SB210</strain>
    </source>
</reference>
<dbReference type="InterPro" id="IPR001373">
    <property type="entry name" value="Cullin_N"/>
</dbReference>
<evidence type="ECO:0000256" key="4">
    <source>
        <dbReference type="SAM" id="Coils"/>
    </source>
</evidence>
<dbReference type="RefSeq" id="XP_001014520.2">
    <property type="nucleotide sequence ID" value="XM_001014520.2"/>
</dbReference>
<protein>
    <submittedName>
        <fullName evidence="6">Cullin family protein</fullName>
    </submittedName>
</protein>
<dbReference type="InterPro" id="IPR019559">
    <property type="entry name" value="Cullin_neddylation_domain"/>
</dbReference>
<name>Q23CK5_TETTS</name>
<dbReference type="AlphaFoldDB" id="Q23CK5"/>
<dbReference type="GO" id="GO:0031625">
    <property type="term" value="F:ubiquitin protein ligase binding"/>
    <property type="evidence" value="ECO:0007669"/>
    <property type="project" value="InterPro"/>
</dbReference>
<feature type="domain" description="Cullin family profile" evidence="5">
    <location>
        <begin position="463"/>
        <end position="688"/>
    </location>
</feature>
<dbReference type="HOGENOM" id="CLU_380154_0_0_1"/>
<dbReference type="OrthoDB" id="435621at2759"/>
<keyword evidence="4" id="KW-0175">Coiled coil</keyword>
<dbReference type="PANTHER" id="PTHR11932">
    <property type="entry name" value="CULLIN"/>
    <property type="match status" value="1"/>
</dbReference>
<dbReference type="Pfam" id="PF00888">
    <property type="entry name" value="Cullin"/>
    <property type="match status" value="1"/>
</dbReference>
<comment type="similarity">
    <text evidence="1 2 3">Belongs to the cullin family.</text>
</comment>
<dbReference type="SUPFAM" id="SSF46785">
    <property type="entry name" value="Winged helix' DNA-binding domain"/>
    <property type="match status" value="1"/>
</dbReference>
<evidence type="ECO:0000256" key="3">
    <source>
        <dbReference type="RuleBase" id="RU003829"/>
    </source>
</evidence>
<dbReference type="SMART" id="SM00884">
    <property type="entry name" value="Cullin_Nedd8"/>
    <property type="match status" value="1"/>
</dbReference>